<evidence type="ECO:0000313" key="7">
    <source>
        <dbReference type="EMBL" id="GLS17725.1"/>
    </source>
</evidence>
<evidence type="ECO:0000256" key="4">
    <source>
        <dbReference type="ARBA" id="ARBA00022691"/>
    </source>
</evidence>
<dbReference type="EC" id="2.1.1.64" evidence="5"/>
<dbReference type="InterPro" id="IPR013216">
    <property type="entry name" value="Methyltransf_11"/>
</dbReference>
<evidence type="ECO:0000256" key="2">
    <source>
        <dbReference type="ARBA" id="ARBA00022679"/>
    </source>
</evidence>
<dbReference type="InterPro" id="IPR029063">
    <property type="entry name" value="SAM-dependent_MTases_sf"/>
</dbReference>
<dbReference type="RefSeq" id="WP_284310531.1">
    <property type="nucleotide sequence ID" value="NZ_BSPC01000005.1"/>
</dbReference>
<comment type="catalytic activity">
    <reaction evidence="5">
        <text>a 3-(all-trans-polyprenyl)benzene-1,2-diol + S-adenosyl-L-methionine = a 2-methoxy-6-(all-trans-polyprenyl)phenol + S-adenosyl-L-homocysteine + H(+)</text>
        <dbReference type="Rhea" id="RHEA:31411"/>
        <dbReference type="Rhea" id="RHEA-COMP:9550"/>
        <dbReference type="Rhea" id="RHEA-COMP:9551"/>
        <dbReference type="ChEBI" id="CHEBI:15378"/>
        <dbReference type="ChEBI" id="CHEBI:57856"/>
        <dbReference type="ChEBI" id="CHEBI:59789"/>
        <dbReference type="ChEBI" id="CHEBI:62729"/>
        <dbReference type="ChEBI" id="CHEBI:62731"/>
        <dbReference type="EC" id="2.1.1.222"/>
    </reaction>
</comment>
<dbReference type="SUPFAM" id="SSF53335">
    <property type="entry name" value="S-adenosyl-L-methionine-dependent methyltransferases"/>
    <property type="match status" value="1"/>
</dbReference>
<evidence type="ECO:0000313" key="8">
    <source>
        <dbReference type="Proteomes" id="UP001156882"/>
    </source>
</evidence>
<keyword evidence="4 5" id="KW-0949">S-adenosyl-L-methionine</keyword>
<accession>A0ABQ6CFT8</accession>
<dbReference type="Proteomes" id="UP001156882">
    <property type="component" value="Unassembled WGS sequence"/>
</dbReference>
<dbReference type="InterPro" id="IPR010233">
    <property type="entry name" value="UbiG_MeTrfase"/>
</dbReference>
<dbReference type="NCBIfam" id="TIGR01983">
    <property type="entry name" value="UbiG"/>
    <property type="match status" value="1"/>
</dbReference>
<name>A0ABQ6CFT8_9HYPH</name>
<comment type="caution">
    <text evidence="7">The sequence shown here is derived from an EMBL/GenBank/DDBJ whole genome shotgun (WGS) entry which is preliminary data.</text>
</comment>
<comment type="similarity">
    <text evidence="5">Belongs to the methyltransferase superfamily. UbiG/COQ3 family.</text>
</comment>
<dbReference type="EC" id="2.1.1.222" evidence="5"/>
<feature type="binding site" evidence="5">
    <location>
        <position position="137"/>
    </location>
    <ligand>
        <name>S-adenosyl-L-methionine</name>
        <dbReference type="ChEBI" id="CHEBI:59789"/>
    </ligand>
</feature>
<keyword evidence="7" id="KW-0830">Ubiquinone</keyword>
<dbReference type="Pfam" id="PF08241">
    <property type="entry name" value="Methyltransf_11"/>
    <property type="match status" value="1"/>
</dbReference>
<feature type="binding site" evidence="5">
    <location>
        <position position="73"/>
    </location>
    <ligand>
        <name>S-adenosyl-L-methionine</name>
        <dbReference type="ChEBI" id="CHEBI:59789"/>
    </ligand>
</feature>
<keyword evidence="3 5" id="KW-0831">Ubiquinone biosynthesis</keyword>
<gene>
    <name evidence="5 7" type="primary">ubiG</name>
    <name evidence="7" type="ORF">GCM10007874_07400</name>
</gene>
<dbReference type="PANTHER" id="PTHR43464:SF19">
    <property type="entry name" value="UBIQUINONE BIOSYNTHESIS O-METHYLTRANSFERASE, MITOCHONDRIAL"/>
    <property type="match status" value="1"/>
</dbReference>
<comment type="function">
    <text evidence="5">O-methyltransferase that catalyzes the 2 O-methylation steps in the ubiquinone biosynthetic pathway.</text>
</comment>
<keyword evidence="2 5" id="KW-0808">Transferase</keyword>
<dbReference type="HAMAP" id="MF_00472">
    <property type="entry name" value="UbiG"/>
    <property type="match status" value="1"/>
</dbReference>
<comment type="catalytic activity">
    <reaction evidence="5">
        <text>a 3-demethylubiquinol + S-adenosyl-L-methionine = a ubiquinol + S-adenosyl-L-homocysteine + H(+)</text>
        <dbReference type="Rhea" id="RHEA:44380"/>
        <dbReference type="Rhea" id="RHEA-COMP:9566"/>
        <dbReference type="Rhea" id="RHEA-COMP:10914"/>
        <dbReference type="ChEBI" id="CHEBI:15378"/>
        <dbReference type="ChEBI" id="CHEBI:17976"/>
        <dbReference type="ChEBI" id="CHEBI:57856"/>
        <dbReference type="ChEBI" id="CHEBI:59789"/>
        <dbReference type="ChEBI" id="CHEBI:84422"/>
        <dbReference type="EC" id="2.1.1.64"/>
    </reaction>
</comment>
<comment type="pathway">
    <text evidence="5">Cofactor biosynthesis; ubiquinone biosynthesis.</text>
</comment>
<evidence type="ECO:0000256" key="5">
    <source>
        <dbReference type="HAMAP-Rule" id="MF_00472"/>
    </source>
</evidence>
<organism evidence="7 8">
    <name type="scientific">Labrys miyagiensis</name>
    <dbReference type="NCBI Taxonomy" id="346912"/>
    <lineage>
        <taxon>Bacteria</taxon>
        <taxon>Pseudomonadati</taxon>
        <taxon>Pseudomonadota</taxon>
        <taxon>Alphaproteobacteria</taxon>
        <taxon>Hyphomicrobiales</taxon>
        <taxon>Xanthobacteraceae</taxon>
        <taxon>Labrys</taxon>
    </lineage>
</organism>
<evidence type="ECO:0000256" key="1">
    <source>
        <dbReference type="ARBA" id="ARBA00022603"/>
    </source>
</evidence>
<keyword evidence="1 5" id="KW-0489">Methyltransferase</keyword>
<feature type="domain" description="Methyltransferase type 11" evidence="6">
    <location>
        <begin position="71"/>
        <end position="165"/>
    </location>
</feature>
<dbReference type="EMBL" id="BSPC01000005">
    <property type="protein sequence ID" value="GLS17725.1"/>
    <property type="molecule type" value="Genomic_DNA"/>
</dbReference>
<feature type="binding site" evidence="5">
    <location>
        <position position="94"/>
    </location>
    <ligand>
        <name>S-adenosyl-L-methionine</name>
        <dbReference type="ChEBI" id="CHEBI:59789"/>
    </ligand>
</feature>
<sequence length="250" mass="27136">MNATSTISSVDPQEIRRFDAMAADWWNPRGSMKALHRLNPLRLRYIRDQVAGHFGRSATALGGLKDLRLADIGCGAGLLSEPLAKLGGTVTGIDMAAANIEMAKAHAARSNLIIDYRNSAAEDLLAAGERFDVVLAMEIVEHVTDPAAFLKTCAGLVKPGGLLFVSTINRTMKAYALAIVAAENVLRWVPRGTHDWNKFVTPSEIGAAVEPEGLVELDRAGVIYNPLFDEWRLARDTDVNYMMVFSRGAG</sequence>
<dbReference type="CDD" id="cd02440">
    <property type="entry name" value="AdoMet_MTases"/>
    <property type="match status" value="1"/>
</dbReference>
<dbReference type="PANTHER" id="PTHR43464">
    <property type="entry name" value="METHYLTRANSFERASE"/>
    <property type="match status" value="1"/>
</dbReference>
<proteinExistence type="inferred from homology"/>
<feature type="binding site" evidence="5">
    <location>
        <position position="42"/>
    </location>
    <ligand>
        <name>S-adenosyl-L-methionine</name>
        <dbReference type="ChEBI" id="CHEBI:59789"/>
    </ligand>
</feature>
<protein>
    <recommendedName>
        <fullName evidence="5">Ubiquinone biosynthesis O-methyltransferase</fullName>
    </recommendedName>
    <alternativeName>
        <fullName evidence="5">2-polyprenyl-6-hydroxyphenol methylase</fullName>
        <ecNumber evidence="5">2.1.1.222</ecNumber>
    </alternativeName>
    <alternativeName>
        <fullName evidence="5">3-demethylubiquinone 3-O-methyltransferase</fullName>
        <ecNumber evidence="5">2.1.1.64</ecNumber>
    </alternativeName>
</protein>
<dbReference type="Gene3D" id="3.40.50.150">
    <property type="entry name" value="Vaccinia Virus protein VP39"/>
    <property type="match status" value="1"/>
</dbReference>
<evidence type="ECO:0000256" key="3">
    <source>
        <dbReference type="ARBA" id="ARBA00022688"/>
    </source>
</evidence>
<reference evidence="8" key="1">
    <citation type="journal article" date="2019" name="Int. J. Syst. Evol. Microbiol.">
        <title>The Global Catalogue of Microorganisms (GCM) 10K type strain sequencing project: providing services to taxonomists for standard genome sequencing and annotation.</title>
        <authorList>
            <consortium name="The Broad Institute Genomics Platform"/>
            <consortium name="The Broad Institute Genome Sequencing Center for Infectious Disease"/>
            <person name="Wu L."/>
            <person name="Ma J."/>
        </authorList>
    </citation>
    <scope>NUCLEOTIDE SEQUENCE [LARGE SCALE GENOMIC DNA]</scope>
    <source>
        <strain evidence="8">NBRC 101365</strain>
    </source>
</reference>
<evidence type="ECO:0000259" key="6">
    <source>
        <dbReference type="Pfam" id="PF08241"/>
    </source>
</evidence>
<keyword evidence="8" id="KW-1185">Reference proteome</keyword>